<comment type="caution">
    <text evidence="1">The sequence shown here is derived from an EMBL/GenBank/DDBJ whole genome shotgun (WGS) entry which is preliminary data.</text>
</comment>
<dbReference type="AlphaFoldDB" id="A0A7V3ZIB6"/>
<reference evidence="1" key="1">
    <citation type="journal article" date="2020" name="mSystems">
        <title>Genome- and Community-Level Interaction Insights into Carbon Utilization and Element Cycling Functions of Hydrothermarchaeota in Hydrothermal Sediment.</title>
        <authorList>
            <person name="Zhou Z."/>
            <person name="Liu Y."/>
            <person name="Xu W."/>
            <person name="Pan J."/>
            <person name="Luo Z.H."/>
            <person name="Li M."/>
        </authorList>
    </citation>
    <scope>NUCLEOTIDE SEQUENCE [LARGE SCALE GENOMIC DNA]</scope>
    <source>
        <strain evidence="1">SpSt-70</strain>
    </source>
</reference>
<name>A0A7V3ZIB6_DICTH</name>
<gene>
    <name evidence="1" type="ORF">ENU78_03685</name>
</gene>
<accession>A0A7V3ZIB6</accession>
<evidence type="ECO:0000313" key="1">
    <source>
        <dbReference type="EMBL" id="HGK23536.1"/>
    </source>
</evidence>
<proteinExistence type="predicted"/>
<organism evidence="1">
    <name type="scientific">Dictyoglomus thermophilum</name>
    <dbReference type="NCBI Taxonomy" id="14"/>
    <lineage>
        <taxon>Bacteria</taxon>
        <taxon>Pseudomonadati</taxon>
        <taxon>Dictyoglomota</taxon>
        <taxon>Dictyoglomia</taxon>
        <taxon>Dictyoglomales</taxon>
        <taxon>Dictyoglomaceae</taxon>
        <taxon>Dictyoglomus</taxon>
    </lineage>
</organism>
<sequence>MKVINISRLWSKNIEKEFFTKTLKVAVPEQLFYITEDGRYIAYWPKNYKGIKATLQSRNAFIGSFTEKWTKELLEETAEELGAFTVQGVICEDIGLSAKSPADVAICKTRDQHQKPENILMIIEVKMSIVWNWEYNPSTGELKSIGDYTTHQGNPGLLRSDTILKAIGKSINIRVSSFKSAQIPIVILGNTPITDSYYEKVDHLKKTGVIQGFYSTNPQPLDDPIHKNNIKSTPGRGFLRFDSYEEMKQELINLISEEQEFFSGMKTKKELGKIIEIANLEPTYEKKAEMFLKLLRDENER</sequence>
<dbReference type="EMBL" id="DTDV01000009">
    <property type="protein sequence ID" value="HGK23536.1"/>
    <property type="molecule type" value="Genomic_DNA"/>
</dbReference>
<protein>
    <submittedName>
        <fullName evidence="1">Uncharacterized protein</fullName>
    </submittedName>
</protein>